<dbReference type="InterPro" id="IPR052448">
    <property type="entry name" value="DnaJ_C16_autophagy_reg"/>
</dbReference>
<keyword evidence="1" id="KW-0732">Signal</keyword>
<evidence type="ECO:0000256" key="1">
    <source>
        <dbReference type="SAM" id="SignalP"/>
    </source>
</evidence>
<dbReference type="PANTHER" id="PTHR44303:SF2">
    <property type="entry name" value="DNAJ HOMOLOG SUBFAMILY C MEMBER 16"/>
    <property type="match status" value="1"/>
</dbReference>
<dbReference type="SMART" id="SM00271">
    <property type="entry name" value="DnaJ"/>
    <property type="match status" value="1"/>
</dbReference>
<evidence type="ECO:0000313" key="4">
    <source>
        <dbReference type="Proteomes" id="UP000005237"/>
    </source>
</evidence>
<protein>
    <submittedName>
        <fullName evidence="3">J domain-containing protein</fullName>
    </submittedName>
</protein>
<dbReference type="PRINTS" id="PR00625">
    <property type="entry name" value="JDOMAIN"/>
</dbReference>
<name>A0A8R1I6T2_CAEJA</name>
<organism evidence="3 4">
    <name type="scientific">Caenorhabditis japonica</name>
    <dbReference type="NCBI Taxonomy" id="281687"/>
    <lineage>
        <taxon>Eukaryota</taxon>
        <taxon>Metazoa</taxon>
        <taxon>Ecdysozoa</taxon>
        <taxon>Nematoda</taxon>
        <taxon>Chromadorea</taxon>
        <taxon>Rhabditida</taxon>
        <taxon>Rhabditina</taxon>
        <taxon>Rhabditomorpha</taxon>
        <taxon>Rhabditoidea</taxon>
        <taxon>Rhabditidae</taxon>
        <taxon>Peloderinae</taxon>
        <taxon>Caenorhabditis</taxon>
    </lineage>
</organism>
<dbReference type="InterPro" id="IPR036249">
    <property type="entry name" value="Thioredoxin-like_sf"/>
</dbReference>
<sequence length="221" mass="25894">MRLSWLWAVAAVMFVLSVLADREDPYKVLGIRRKSTIKEIKSAYKILAKKWHPDRNADGGSSTRFMEIAEAYEVLSDPLKKERYDRFGTFDDVIERDMYAERARTYYGGNFRGFDLFDESVFEYKYRMSHHQYEFKVLEMSHTKPFIVYVYHNSCKTCYTSHPIWKRAIDALEPLGYGIGTVHAYREGNLMEKLRLDRVPSLVAIIEGRVIPMRIDSGFSD</sequence>
<dbReference type="SUPFAM" id="SSF46565">
    <property type="entry name" value="Chaperone J-domain"/>
    <property type="match status" value="1"/>
</dbReference>
<keyword evidence="4" id="KW-1185">Reference proteome</keyword>
<dbReference type="PROSITE" id="PS00636">
    <property type="entry name" value="DNAJ_1"/>
    <property type="match status" value="1"/>
</dbReference>
<feature type="domain" description="J" evidence="2">
    <location>
        <begin position="24"/>
        <end position="88"/>
    </location>
</feature>
<feature type="signal peptide" evidence="1">
    <location>
        <begin position="1"/>
        <end position="20"/>
    </location>
</feature>
<dbReference type="PROSITE" id="PS50076">
    <property type="entry name" value="DNAJ_2"/>
    <property type="match status" value="1"/>
</dbReference>
<dbReference type="InterPro" id="IPR018253">
    <property type="entry name" value="DnaJ_domain_CS"/>
</dbReference>
<dbReference type="InterPro" id="IPR001623">
    <property type="entry name" value="DnaJ_domain"/>
</dbReference>
<dbReference type="Pfam" id="PF00226">
    <property type="entry name" value="DnaJ"/>
    <property type="match status" value="1"/>
</dbReference>
<dbReference type="SUPFAM" id="SSF52833">
    <property type="entry name" value="Thioredoxin-like"/>
    <property type="match status" value="1"/>
</dbReference>
<accession>A0A8R1I6T2</accession>
<feature type="chain" id="PRO_5035941464" evidence="1">
    <location>
        <begin position="21"/>
        <end position="221"/>
    </location>
</feature>
<dbReference type="CDD" id="cd06257">
    <property type="entry name" value="DnaJ"/>
    <property type="match status" value="1"/>
</dbReference>
<dbReference type="PANTHER" id="PTHR44303">
    <property type="entry name" value="DNAJ HOMOLOG SUBFAMILY C MEMBER 16"/>
    <property type="match status" value="1"/>
</dbReference>
<reference evidence="3" key="2">
    <citation type="submission" date="2022-06" db="UniProtKB">
        <authorList>
            <consortium name="EnsemblMetazoa"/>
        </authorList>
    </citation>
    <scope>IDENTIFICATION</scope>
    <source>
        <strain evidence="3">DF5081</strain>
    </source>
</reference>
<dbReference type="Gene3D" id="1.10.287.110">
    <property type="entry name" value="DnaJ domain"/>
    <property type="match status" value="1"/>
</dbReference>
<dbReference type="Proteomes" id="UP000005237">
    <property type="component" value="Unassembled WGS sequence"/>
</dbReference>
<dbReference type="AlphaFoldDB" id="A0A8R1I6T2"/>
<proteinExistence type="predicted"/>
<evidence type="ECO:0000259" key="2">
    <source>
        <dbReference type="PROSITE" id="PS50076"/>
    </source>
</evidence>
<dbReference type="InterPro" id="IPR036869">
    <property type="entry name" value="J_dom_sf"/>
</dbReference>
<dbReference type="Gene3D" id="3.40.30.10">
    <property type="entry name" value="Glutaredoxin"/>
    <property type="match status" value="1"/>
</dbReference>
<evidence type="ECO:0000313" key="3">
    <source>
        <dbReference type="EnsemblMetazoa" id="CJA15932.1"/>
    </source>
</evidence>
<dbReference type="EnsemblMetazoa" id="CJA15932.1">
    <property type="protein sequence ID" value="CJA15932.1"/>
    <property type="gene ID" value="WBGene00135136"/>
</dbReference>
<reference evidence="4" key="1">
    <citation type="submission" date="2010-08" db="EMBL/GenBank/DDBJ databases">
        <authorList>
            <consortium name="Caenorhabditis japonica Sequencing Consortium"/>
            <person name="Wilson R.K."/>
        </authorList>
    </citation>
    <scope>NUCLEOTIDE SEQUENCE [LARGE SCALE GENOMIC DNA]</scope>
    <source>
        <strain evidence="4">DF5081</strain>
    </source>
</reference>